<reference evidence="2 3" key="2">
    <citation type="journal article" date="2016" name="Environ. Microbiol. Rep.">
        <title>Metagenomic evidence for the presence of phototrophic Gemmatimonadetes bacteria in diverse environments.</title>
        <authorList>
            <person name="Zeng Y."/>
            <person name="Baumbach J."/>
            <person name="Barbosa E.G."/>
            <person name="Azevedo V."/>
            <person name="Zhang C."/>
            <person name="Koblizek M."/>
        </authorList>
    </citation>
    <scope>NUCLEOTIDE SEQUENCE [LARGE SCALE GENOMIC DNA]</scope>
    <source>
        <strain evidence="2 3">AP64</strain>
    </source>
</reference>
<evidence type="ECO:0000313" key="2">
    <source>
        <dbReference type="EMBL" id="AMW06579.1"/>
    </source>
</evidence>
<keyword evidence="3" id="KW-1185">Reference proteome</keyword>
<reference evidence="2 3" key="1">
    <citation type="journal article" date="2014" name="Proc. Natl. Acad. Sci. U.S.A.">
        <title>Functional type 2 photosynthetic reaction centers found in the rare bacterial phylum Gemmatimonadetes.</title>
        <authorList>
            <person name="Zeng Y."/>
            <person name="Feng F."/>
            <person name="Medova H."/>
            <person name="Dean J."/>
            <person name="Koblizek M."/>
        </authorList>
    </citation>
    <scope>NUCLEOTIDE SEQUENCE [LARGE SCALE GENOMIC DNA]</scope>
    <source>
        <strain evidence="2 3">AP64</strain>
    </source>
</reference>
<gene>
    <name evidence="2" type="ORF">GEMMAAP_05495</name>
</gene>
<dbReference type="KEGG" id="gph:GEMMAAP_05495"/>
<dbReference type="InterPro" id="IPR050904">
    <property type="entry name" value="Adhesion/Biosynth-related"/>
</dbReference>
<dbReference type="SUPFAM" id="SSF82153">
    <property type="entry name" value="FAS1 domain"/>
    <property type="match status" value="1"/>
</dbReference>
<dbReference type="Gene3D" id="2.30.180.10">
    <property type="entry name" value="FAS1 domain"/>
    <property type="match status" value="1"/>
</dbReference>
<evidence type="ECO:0000313" key="3">
    <source>
        <dbReference type="Proteomes" id="UP000076404"/>
    </source>
</evidence>
<proteinExistence type="predicted"/>
<dbReference type="InterPro" id="IPR000782">
    <property type="entry name" value="FAS1_domain"/>
</dbReference>
<dbReference type="GO" id="GO:0005615">
    <property type="term" value="C:extracellular space"/>
    <property type="evidence" value="ECO:0007669"/>
    <property type="project" value="TreeGrafter"/>
</dbReference>
<dbReference type="STRING" id="1379270.GEMMAAP_05495"/>
<dbReference type="Proteomes" id="UP000076404">
    <property type="component" value="Chromosome"/>
</dbReference>
<protein>
    <recommendedName>
        <fullName evidence="1">FAS1 domain-containing protein</fullName>
    </recommendedName>
</protein>
<dbReference type="PROSITE" id="PS50213">
    <property type="entry name" value="FAS1"/>
    <property type="match status" value="1"/>
</dbReference>
<dbReference type="PANTHER" id="PTHR10900">
    <property type="entry name" value="PERIOSTIN-RELATED"/>
    <property type="match status" value="1"/>
</dbReference>
<dbReference type="Pfam" id="PF02469">
    <property type="entry name" value="Fasciclin"/>
    <property type="match status" value="1"/>
</dbReference>
<organism evidence="2 3">
    <name type="scientific">Gemmatimonas phototrophica</name>
    <dbReference type="NCBI Taxonomy" id="1379270"/>
    <lineage>
        <taxon>Bacteria</taxon>
        <taxon>Pseudomonadati</taxon>
        <taxon>Gemmatimonadota</taxon>
        <taxon>Gemmatimonadia</taxon>
        <taxon>Gemmatimonadales</taxon>
        <taxon>Gemmatimonadaceae</taxon>
        <taxon>Gemmatimonas</taxon>
    </lineage>
</organism>
<dbReference type="PANTHER" id="PTHR10900:SF77">
    <property type="entry name" value="FI19380P1"/>
    <property type="match status" value="1"/>
</dbReference>
<evidence type="ECO:0000259" key="1">
    <source>
        <dbReference type="PROSITE" id="PS50213"/>
    </source>
</evidence>
<dbReference type="SMART" id="SM00554">
    <property type="entry name" value="FAS1"/>
    <property type="match status" value="1"/>
</dbReference>
<sequence>MAPAASAPAAVDIVETAVAAGTFTTLAKALTASGLIETLKGTGPFTVLAPTDEAFAKIPAKDLEALLADTAALKKVLTYHVISGSVPASTVTTLTEATSVEGSKIMIKVVDGKVMLNDASEVTATDIAASNGVIHVINTVLMPPKK</sequence>
<dbReference type="OrthoDB" id="9800666at2"/>
<dbReference type="FunFam" id="2.30.180.10:FF:000032">
    <property type="entry name" value="Fasciclin domain-containing protein, putative"/>
    <property type="match status" value="1"/>
</dbReference>
<name>A0A143BNB5_9BACT</name>
<dbReference type="eggNOG" id="COG2335">
    <property type="taxonomic scope" value="Bacteria"/>
</dbReference>
<feature type="domain" description="FAS1" evidence="1">
    <location>
        <begin position="10"/>
        <end position="141"/>
    </location>
</feature>
<dbReference type="InterPro" id="IPR036378">
    <property type="entry name" value="FAS1_dom_sf"/>
</dbReference>
<dbReference type="AlphaFoldDB" id="A0A143BNB5"/>
<dbReference type="EMBL" id="CP011454">
    <property type="protein sequence ID" value="AMW06579.1"/>
    <property type="molecule type" value="Genomic_DNA"/>
</dbReference>
<accession>A0A143BNB5</accession>